<feature type="transmembrane region" description="Helical" evidence="1">
    <location>
        <begin position="59"/>
        <end position="80"/>
    </location>
</feature>
<dbReference type="PANTHER" id="PTHR40407">
    <property type="entry name" value="MEMBRANE PROTEIN-LIKE PROTEIN"/>
    <property type="match status" value="1"/>
</dbReference>
<keyword evidence="1" id="KW-0472">Membrane</keyword>
<feature type="transmembrane region" description="Helical" evidence="1">
    <location>
        <begin position="229"/>
        <end position="249"/>
    </location>
</feature>
<dbReference type="RefSeq" id="WP_123847417.1">
    <property type="nucleotide sequence ID" value="NZ_RPDH01000002.1"/>
</dbReference>
<dbReference type="Proteomes" id="UP000278351">
    <property type="component" value="Unassembled WGS sequence"/>
</dbReference>
<dbReference type="Pfam" id="PF07786">
    <property type="entry name" value="HGSNAT_cat"/>
    <property type="match status" value="1"/>
</dbReference>
<evidence type="ECO:0000313" key="3">
    <source>
        <dbReference type="EMBL" id="RPE08413.1"/>
    </source>
</evidence>
<name>A0A3N4PIA3_9BACT</name>
<evidence type="ECO:0000256" key="1">
    <source>
        <dbReference type="SAM" id="Phobius"/>
    </source>
</evidence>
<protein>
    <submittedName>
        <fullName evidence="3">DUF1624 domain-containing protein</fullName>
    </submittedName>
</protein>
<sequence length="391" mass="44710">MPATAPLARARVYSVDVLRGLIMIIMALDHVRDFFHQPAMTEDPLNPATTTPALYFTRWITHFCAPLFVLLSGLSVRLMHQRKSTAEISRFLFTRGLWLIVMEVTIVSFGLTFNPHLNLMILQVIWAIGVSFLFLALLVFLPWQAVLAIGILITCGHNLLDYTQAQPDFKPGVLWEFAHQTRYTYYPLFGGHGVIVFYPFLPWVGIMLMGYGLGRLLQADVAPAQRRKVLVGTGLGMLVLFGVLRGWNIYGDPQPWAGSFYSFMDVEKYPPSLLYSCATIGPGLLMLAALEHVRNRVTEIAKVYGSVPFFYYILHFYLIHLLCVAAFFISGRGTHEIVDPNVPFLFRPQDFGYPLWAAYLIWIAVVAVLYRPCKWYSQYKQTHKHWWLSYL</sequence>
<accession>A0A3N4PIA3</accession>
<feature type="domain" description="Heparan-alpha-glucosaminide N-acetyltransferase catalytic" evidence="2">
    <location>
        <begin position="11"/>
        <end position="220"/>
    </location>
</feature>
<keyword evidence="4" id="KW-1185">Reference proteome</keyword>
<gene>
    <name evidence="3" type="ORF">EGT74_15300</name>
</gene>
<dbReference type="OrthoDB" id="508112at2"/>
<feature type="transmembrane region" description="Helical" evidence="1">
    <location>
        <begin position="119"/>
        <end position="141"/>
    </location>
</feature>
<dbReference type="EMBL" id="RPDH01000002">
    <property type="protein sequence ID" value="RPE08413.1"/>
    <property type="molecule type" value="Genomic_DNA"/>
</dbReference>
<keyword evidence="1" id="KW-1133">Transmembrane helix</keyword>
<feature type="transmembrane region" description="Helical" evidence="1">
    <location>
        <begin position="309"/>
        <end position="331"/>
    </location>
</feature>
<dbReference type="AlphaFoldDB" id="A0A3N4PIA3"/>
<evidence type="ECO:0000313" key="4">
    <source>
        <dbReference type="Proteomes" id="UP000278351"/>
    </source>
</evidence>
<dbReference type="PANTHER" id="PTHR40407:SF1">
    <property type="entry name" value="HEPARAN-ALPHA-GLUCOSAMINIDE N-ACETYLTRANSFERASE CATALYTIC DOMAIN-CONTAINING PROTEIN"/>
    <property type="match status" value="1"/>
</dbReference>
<feature type="transmembrane region" description="Helical" evidence="1">
    <location>
        <begin position="12"/>
        <end position="31"/>
    </location>
</feature>
<comment type="caution">
    <text evidence="3">The sequence shown here is derived from an EMBL/GenBank/DDBJ whole genome shotgun (WGS) entry which is preliminary data.</text>
</comment>
<feature type="transmembrane region" description="Helical" evidence="1">
    <location>
        <begin position="92"/>
        <end position="113"/>
    </location>
</feature>
<feature type="transmembrane region" description="Helical" evidence="1">
    <location>
        <begin position="185"/>
        <end position="208"/>
    </location>
</feature>
<dbReference type="InterPro" id="IPR012429">
    <property type="entry name" value="HGSNAT_cat"/>
</dbReference>
<evidence type="ECO:0000259" key="2">
    <source>
        <dbReference type="Pfam" id="PF07786"/>
    </source>
</evidence>
<feature type="transmembrane region" description="Helical" evidence="1">
    <location>
        <begin position="351"/>
        <end position="370"/>
    </location>
</feature>
<organism evidence="3 4">
    <name type="scientific">Chitinophaga lutea</name>
    <dbReference type="NCBI Taxonomy" id="2488634"/>
    <lineage>
        <taxon>Bacteria</taxon>
        <taxon>Pseudomonadati</taxon>
        <taxon>Bacteroidota</taxon>
        <taxon>Chitinophagia</taxon>
        <taxon>Chitinophagales</taxon>
        <taxon>Chitinophagaceae</taxon>
        <taxon>Chitinophaga</taxon>
    </lineage>
</organism>
<keyword evidence="1" id="KW-0812">Transmembrane</keyword>
<reference evidence="3 4" key="1">
    <citation type="submission" date="2018-11" db="EMBL/GenBank/DDBJ databases">
        <title>Chitinophaga lutea sp.nov., isolate from arsenic contaminated soil.</title>
        <authorList>
            <person name="Zong Y."/>
        </authorList>
    </citation>
    <scope>NUCLEOTIDE SEQUENCE [LARGE SCALE GENOMIC DNA]</scope>
    <source>
        <strain evidence="3 4">ZY74</strain>
    </source>
</reference>
<feature type="transmembrane region" description="Helical" evidence="1">
    <location>
        <begin position="269"/>
        <end position="288"/>
    </location>
</feature>
<feature type="transmembrane region" description="Helical" evidence="1">
    <location>
        <begin position="146"/>
        <end position="165"/>
    </location>
</feature>
<proteinExistence type="predicted"/>